<reference evidence="4" key="1">
    <citation type="journal article" date="2019" name="Int. J. Syst. Evol. Microbiol.">
        <title>The Global Catalogue of Microorganisms (GCM) 10K type strain sequencing project: providing services to taxonomists for standard genome sequencing and annotation.</title>
        <authorList>
            <consortium name="The Broad Institute Genomics Platform"/>
            <consortium name="The Broad Institute Genome Sequencing Center for Infectious Disease"/>
            <person name="Wu L."/>
            <person name="Ma J."/>
        </authorList>
    </citation>
    <scope>NUCLEOTIDE SEQUENCE [LARGE SCALE GENOMIC DNA]</scope>
    <source>
        <strain evidence="4">JCM 6923</strain>
    </source>
</reference>
<comment type="caution">
    <text evidence="3">The sequence shown here is derived from an EMBL/GenBank/DDBJ whole genome shotgun (WGS) entry which is preliminary data.</text>
</comment>
<sequence>MAEQYKGGASIRAIGQDSGRSNDFVRRNLLKAGVTMRPKSTKQQHPKWVPPKPGDRPRSTR</sequence>
<gene>
    <name evidence="3" type="ORF">GCM10010422_39840</name>
</gene>
<protein>
    <recommendedName>
        <fullName evidence="2">Helix-turn-helix domain-containing protein</fullName>
    </recommendedName>
</protein>
<organism evidence="3 4">
    <name type="scientific">Streptomyces graminearus</name>
    <dbReference type="NCBI Taxonomy" id="284030"/>
    <lineage>
        <taxon>Bacteria</taxon>
        <taxon>Bacillati</taxon>
        <taxon>Actinomycetota</taxon>
        <taxon>Actinomycetes</taxon>
        <taxon>Kitasatosporales</taxon>
        <taxon>Streptomycetaceae</taxon>
        <taxon>Streptomyces</taxon>
    </lineage>
</organism>
<dbReference type="EMBL" id="BAAATL010000016">
    <property type="protein sequence ID" value="GAA2489507.1"/>
    <property type="molecule type" value="Genomic_DNA"/>
</dbReference>
<feature type="region of interest" description="Disordered" evidence="1">
    <location>
        <begin position="1"/>
        <end position="61"/>
    </location>
</feature>
<name>A0ABP5Z1J9_9ACTN</name>
<proteinExistence type="predicted"/>
<dbReference type="Pfam" id="PF19575">
    <property type="entry name" value="HTH_58"/>
    <property type="match status" value="1"/>
</dbReference>
<evidence type="ECO:0000313" key="3">
    <source>
        <dbReference type="EMBL" id="GAA2489507.1"/>
    </source>
</evidence>
<keyword evidence="4" id="KW-1185">Reference proteome</keyword>
<evidence type="ECO:0000259" key="2">
    <source>
        <dbReference type="Pfam" id="PF19575"/>
    </source>
</evidence>
<feature type="domain" description="Helix-turn-helix" evidence="2">
    <location>
        <begin position="2"/>
        <end position="40"/>
    </location>
</feature>
<evidence type="ECO:0000313" key="4">
    <source>
        <dbReference type="Proteomes" id="UP001501721"/>
    </source>
</evidence>
<accession>A0ABP5Z1J9</accession>
<dbReference type="InterPro" id="IPR045745">
    <property type="entry name" value="HTH_58_Actinobacteria-type"/>
</dbReference>
<dbReference type="Gene3D" id="1.10.10.60">
    <property type="entry name" value="Homeodomain-like"/>
    <property type="match status" value="1"/>
</dbReference>
<evidence type="ECO:0000256" key="1">
    <source>
        <dbReference type="SAM" id="MobiDB-lite"/>
    </source>
</evidence>
<dbReference type="Proteomes" id="UP001501721">
    <property type="component" value="Unassembled WGS sequence"/>
</dbReference>